<dbReference type="Proteomes" id="UP001322138">
    <property type="component" value="Unassembled WGS sequence"/>
</dbReference>
<name>A0ABR0FCA7_9PEZI</name>
<evidence type="ECO:0000256" key="4">
    <source>
        <dbReference type="ARBA" id="ARBA00022989"/>
    </source>
</evidence>
<dbReference type="InterPro" id="IPR011701">
    <property type="entry name" value="MFS"/>
</dbReference>
<keyword evidence="4 6" id="KW-1133">Transmembrane helix</keyword>
<feature type="transmembrane region" description="Helical" evidence="6">
    <location>
        <begin position="132"/>
        <end position="150"/>
    </location>
</feature>
<dbReference type="EMBL" id="JAFFGZ010000008">
    <property type="protein sequence ID" value="KAK4640750.1"/>
    <property type="molecule type" value="Genomic_DNA"/>
</dbReference>
<sequence length="371" mass="40033">MAQVDNDIHPKATFLAIISPLSGHMNLPALSTISVDLHMSLSLTNLTITVYTLVSGLTPSLIAPFSDSYGQRPVYLFFLALCALSNIGLALQSTFPTLISLLCVQAAGAGVTISLGSAVVADMITRAERGKYIGYAALGLTLGPALAPTGRNVVGDGSVRPERRCSRTGWDLLKHIKRHEMAEEEEGRHTMEEAAEKKISIHTSVRILGEKEAFVTVMAGVLFSGGYFMVLITLGSQLSERFSFRPIIVGVCYLPLATGMLASRWTVGWLLDWNFGRWARNLGLKLDLDRQQRLEEVPIEKLRLEVALGALYVLFGTVVAYGWTVKTKSSLVGIEIALVFLGVFFAGAINGLNVLVVNTHPDSPATAVASS</sequence>
<keyword evidence="8" id="KW-1185">Reference proteome</keyword>
<keyword evidence="5 6" id="KW-0472">Membrane</keyword>
<dbReference type="SUPFAM" id="SSF103473">
    <property type="entry name" value="MFS general substrate transporter"/>
    <property type="match status" value="1"/>
</dbReference>
<dbReference type="GeneID" id="87900556"/>
<evidence type="ECO:0000256" key="1">
    <source>
        <dbReference type="ARBA" id="ARBA00004141"/>
    </source>
</evidence>
<feature type="transmembrane region" description="Helical" evidence="6">
    <location>
        <begin position="213"/>
        <end position="235"/>
    </location>
</feature>
<gene>
    <name evidence="7" type="ORF">QC761_606340</name>
</gene>
<evidence type="ECO:0000256" key="6">
    <source>
        <dbReference type="SAM" id="Phobius"/>
    </source>
</evidence>
<dbReference type="Gene3D" id="1.20.1720.10">
    <property type="entry name" value="Multidrug resistance protein D"/>
    <property type="match status" value="1"/>
</dbReference>
<evidence type="ECO:0000313" key="8">
    <source>
        <dbReference type="Proteomes" id="UP001322138"/>
    </source>
</evidence>
<comment type="subcellular location">
    <subcellularLocation>
        <location evidence="1">Membrane</location>
        <topology evidence="1">Multi-pass membrane protein</topology>
    </subcellularLocation>
</comment>
<feature type="transmembrane region" description="Helical" evidence="6">
    <location>
        <begin position="12"/>
        <end position="31"/>
    </location>
</feature>
<dbReference type="PANTHER" id="PTHR23502:SF51">
    <property type="entry name" value="QUINIDINE RESISTANCE PROTEIN 1-RELATED"/>
    <property type="match status" value="1"/>
</dbReference>
<dbReference type="InterPro" id="IPR036259">
    <property type="entry name" value="MFS_trans_sf"/>
</dbReference>
<evidence type="ECO:0000313" key="7">
    <source>
        <dbReference type="EMBL" id="KAK4640750.1"/>
    </source>
</evidence>
<dbReference type="Pfam" id="PF07690">
    <property type="entry name" value="MFS_1"/>
    <property type="match status" value="1"/>
</dbReference>
<feature type="transmembrane region" description="Helical" evidence="6">
    <location>
        <begin position="98"/>
        <end position="120"/>
    </location>
</feature>
<feature type="transmembrane region" description="Helical" evidence="6">
    <location>
        <begin position="43"/>
        <end position="62"/>
    </location>
</feature>
<keyword evidence="2" id="KW-0813">Transport</keyword>
<dbReference type="PANTHER" id="PTHR23502">
    <property type="entry name" value="MAJOR FACILITATOR SUPERFAMILY"/>
    <property type="match status" value="1"/>
</dbReference>
<accession>A0ABR0FCA7</accession>
<dbReference type="RefSeq" id="XP_062729726.1">
    <property type="nucleotide sequence ID" value="XM_062881074.1"/>
</dbReference>
<feature type="transmembrane region" description="Helical" evidence="6">
    <location>
        <begin position="306"/>
        <end position="324"/>
    </location>
</feature>
<comment type="caution">
    <text evidence="7">The sequence shown here is derived from an EMBL/GenBank/DDBJ whole genome shotgun (WGS) entry which is preliminary data.</text>
</comment>
<evidence type="ECO:0000256" key="3">
    <source>
        <dbReference type="ARBA" id="ARBA00022692"/>
    </source>
</evidence>
<evidence type="ECO:0000256" key="2">
    <source>
        <dbReference type="ARBA" id="ARBA00022448"/>
    </source>
</evidence>
<evidence type="ECO:0008006" key="9">
    <source>
        <dbReference type="Google" id="ProtNLM"/>
    </source>
</evidence>
<evidence type="ECO:0000256" key="5">
    <source>
        <dbReference type="ARBA" id="ARBA00023136"/>
    </source>
</evidence>
<protein>
    <recommendedName>
        <fullName evidence="9">Major facilitator superfamily (MFS) profile domain-containing protein</fullName>
    </recommendedName>
</protein>
<reference evidence="7 8" key="1">
    <citation type="journal article" date="2023" name="bioRxiv">
        <title>High-quality genome assemblies of four members of thePodospora anserinaspecies complex.</title>
        <authorList>
            <person name="Ament-Velasquez S.L."/>
            <person name="Vogan A.A."/>
            <person name="Wallerman O."/>
            <person name="Hartmann F."/>
            <person name="Gautier V."/>
            <person name="Silar P."/>
            <person name="Giraud T."/>
            <person name="Johannesson H."/>
        </authorList>
    </citation>
    <scope>NUCLEOTIDE SEQUENCE [LARGE SCALE GENOMIC DNA]</scope>
    <source>
        <strain evidence="7 8">CBS 112042</strain>
    </source>
</reference>
<feature type="transmembrane region" description="Helical" evidence="6">
    <location>
        <begin position="247"/>
        <end position="267"/>
    </location>
</feature>
<proteinExistence type="predicted"/>
<feature type="transmembrane region" description="Helical" evidence="6">
    <location>
        <begin position="74"/>
        <end position="92"/>
    </location>
</feature>
<organism evidence="7 8">
    <name type="scientific">Podospora bellae-mahoneyi</name>
    <dbReference type="NCBI Taxonomy" id="2093777"/>
    <lineage>
        <taxon>Eukaryota</taxon>
        <taxon>Fungi</taxon>
        <taxon>Dikarya</taxon>
        <taxon>Ascomycota</taxon>
        <taxon>Pezizomycotina</taxon>
        <taxon>Sordariomycetes</taxon>
        <taxon>Sordariomycetidae</taxon>
        <taxon>Sordariales</taxon>
        <taxon>Podosporaceae</taxon>
        <taxon>Podospora</taxon>
    </lineage>
</organism>
<keyword evidence="3 6" id="KW-0812">Transmembrane</keyword>
<feature type="transmembrane region" description="Helical" evidence="6">
    <location>
        <begin position="336"/>
        <end position="356"/>
    </location>
</feature>